<dbReference type="InterPro" id="IPR018303">
    <property type="entry name" value="ATPase_P-typ_P_site"/>
</dbReference>
<dbReference type="NCBIfam" id="TIGR01512">
    <property type="entry name" value="ATPase-IB2_Cd"/>
    <property type="match status" value="1"/>
</dbReference>
<keyword evidence="13 14" id="KW-0472">Membrane</keyword>
<dbReference type="PRINTS" id="PR00119">
    <property type="entry name" value="CATATPASE"/>
</dbReference>
<evidence type="ECO:0000256" key="1">
    <source>
        <dbReference type="ARBA" id="ARBA00004651"/>
    </source>
</evidence>
<evidence type="ECO:0000256" key="12">
    <source>
        <dbReference type="ARBA" id="ARBA00023008"/>
    </source>
</evidence>
<evidence type="ECO:0000256" key="13">
    <source>
        <dbReference type="ARBA" id="ARBA00023136"/>
    </source>
</evidence>
<dbReference type="GO" id="GO:0019829">
    <property type="term" value="F:ATPase-coupled monoatomic cation transmembrane transporter activity"/>
    <property type="evidence" value="ECO:0007669"/>
    <property type="project" value="InterPro"/>
</dbReference>
<comment type="caution">
    <text evidence="16">The sequence shown here is derived from an EMBL/GenBank/DDBJ whole genome shotgun (WGS) entry which is preliminary data.</text>
</comment>
<dbReference type="SFLD" id="SFLDF00027">
    <property type="entry name" value="p-type_atpase"/>
    <property type="match status" value="1"/>
</dbReference>
<keyword evidence="11 14" id="KW-1133">Transmembrane helix</keyword>
<dbReference type="PROSITE" id="PS00154">
    <property type="entry name" value="ATPASE_E1_E2"/>
    <property type="match status" value="1"/>
</dbReference>
<dbReference type="SUPFAM" id="SSF81653">
    <property type="entry name" value="Calcium ATPase, transduction domain A"/>
    <property type="match status" value="1"/>
</dbReference>
<evidence type="ECO:0000256" key="4">
    <source>
        <dbReference type="ARBA" id="ARBA00022692"/>
    </source>
</evidence>
<dbReference type="SFLD" id="SFLDS00003">
    <property type="entry name" value="Haloacid_Dehalogenase"/>
    <property type="match status" value="1"/>
</dbReference>
<keyword evidence="7" id="KW-0187">Copper transport</keyword>
<evidence type="ECO:0000256" key="3">
    <source>
        <dbReference type="ARBA" id="ARBA00022475"/>
    </source>
</evidence>
<name>A0A2N8LAV9_9STRE</name>
<sequence>MNRLNINMKLYIIGIIIFFLAMLFPFSKLITNLLLILATIISGYHVMWEGLIETITNTRRKKIFYPNTHILMTLAAIGAILLGDSKEAALLILIFSGAHFLEEYIEDRNQKEITTLLKMNPTEARRLGRDGKLELVPVNELKIGDHLQVLNGDQIPTDGVIIEGIASINESSINGESIPREKSQGDIVFGSTLNGDKSFIMEVTKNSEDTVFSKIIQLVEKSQNNLSPTESFIKKMEPVYVTAVLLIFILLIVILPTVFKWTLMKAFAKGLVFMVSASPCALAVSAIPSTVAGIANLAKKGILFKGGSYLSIMADLKAISFDKTGTLTLGKPEVVSYKFSPETIAEEDLISVILSMEHQSNHPLARAIVNYFEKGLTSKINLNVENKIGEGLTAFYENNKIQIAKPSFFSKVEEKWLIEKEQEEKKGATVIFIAINDSVIGYIAIQDKPQESAIELISNLTRHNIKSIMITGDSEKTGKAIANQIGIDKVIANVLPEEKANHINSLKNKYGLVGMVGDGVNDAPALANADVGIAMGEGSDVAIETADVVIMKNDLTNLGKAIHISLLLKKNIKQNVTISLTVVLILVTLTFGGNLNIVQSVALHEGSTLIVLLNSMRLLTK</sequence>
<dbReference type="InterPro" id="IPR001757">
    <property type="entry name" value="P_typ_ATPase"/>
</dbReference>
<dbReference type="Gene3D" id="2.70.150.10">
    <property type="entry name" value="Calcium-transporting ATPase, cytoplasmic transduction domain A"/>
    <property type="match status" value="1"/>
</dbReference>
<evidence type="ECO:0000313" key="17">
    <source>
        <dbReference type="Proteomes" id="UP000235963"/>
    </source>
</evidence>
<proteinExistence type="inferred from homology"/>
<dbReference type="GO" id="GO:0006825">
    <property type="term" value="P:copper ion transport"/>
    <property type="evidence" value="ECO:0007669"/>
    <property type="project" value="UniProtKB-KW"/>
</dbReference>
<evidence type="ECO:0000256" key="5">
    <source>
        <dbReference type="ARBA" id="ARBA00022723"/>
    </source>
</evidence>
<dbReference type="AlphaFoldDB" id="A0A2N8LAV9"/>
<gene>
    <name evidence="16" type="ORF">AT575_07805</name>
</gene>
<accession>A0A2N8LAV9</accession>
<dbReference type="InterPro" id="IPR023298">
    <property type="entry name" value="ATPase_P-typ_TM_dom_sf"/>
</dbReference>
<protein>
    <submittedName>
        <fullName evidence="16">Metal-transporting ATPase</fullName>
    </submittedName>
</protein>
<dbReference type="OrthoDB" id="9813266at2"/>
<evidence type="ECO:0000256" key="9">
    <source>
        <dbReference type="ARBA" id="ARBA00022842"/>
    </source>
</evidence>
<dbReference type="CDD" id="cd07551">
    <property type="entry name" value="P-type_ATPase_HM_ZosA_PfeT-like"/>
    <property type="match status" value="1"/>
</dbReference>
<dbReference type="EMBL" id="LOCM01000029">
    <property type="protein sequence ID" value="PND47299.1"/>
    <property type="molecule type" value="Genomic_DNA"/>
</dbReference>
<dbReference type="GO" id="GO:0046872">
    <property type="term" value="F:metal ion binding"/>
    <property type="evidence" value="ECO:0007669"/>
    <property type="project" value="UniProtKB-KW"/>
</dbReference>
<dbReference type="InterPro" id="IPR008250">
    <property type="entry name" value="ATPase_P-typ_transduc_dom_A_sf"/>
</dbReference>
<organism evidence="16 17">
    <name type="scientific">Streptococcus penaeicida</name>
    <dbReference type="NCBI Taxonomy" id="1765960"/>
    <lineage>
        <taxon>Bacteria</taxon>
        <taxon>Bacillati</taxon>
        <taxon>Bacillota</taxon>
        <taxon>Bacilli</taxon>
        <taxon>Lactobacillales</taxon>
        <taxon>Streptococcaceae</taxon>
        <taxon>Streptococcus</taxon>
    </lineage>
</organism>
<dbReference type="GO" id="GO:0016887">
    <property type="term" value="F:ATP hydrolysis activity"/>
    <property type="evidence" value="ECO:0007669"/>
    <property type="project" value="InterPro"/>
</dbReference>
<dbReference type="SUPFAM" id="SSF56784">
    <property type="entry name" value="HAD-like"/>
    <property type="match status" value="1"/>
</dbReference>
<evidence type="ECO:0000256" key="7">
    <source>
        <dbReference type="ARBA" id="ARBA00022796"/>
    </source>
</evidence>
<dbReference type="Proteomes" id="UP000235963">
    <property type="component" value="Unassembled WGS sequence"/>
</dbReference>
<feature type="transmembrane region" description="Helical" evidence="14">
    <location>
        <begin position="33"/>
        <end position="51"/>
    </location>
</feature>
<dbReference type="InterPro" id="IPR044492">
    <property type="entry name" value="P_typ_ATPase_HD_dom"/>
</dbReference>
<keyword evidence="4 14" id="KW-0812">Transmembrane</keyword>
<keyword evidence="3 14" id="KW-1003">Cell membrane</keyword>
<keyword evidence="7" id="KW-0813">Transport</keyword>
<feature type="transmembrane region" description="Helical" evidence="14">
    <location>
        <begin position="10"/>
        <end position="27"/>
    </location>
</feature>
<dbReference type="InterPro" id="IPR027256">
    <property type="entry name" value="P-typ_ATPase_IB"/>
</dbReference>
<keyword evidence="6 14" id="KW-0547">Nucleotide-binding</keyword>
<dbReference type="NCBIfam" id="TIGR01494">
    <property type="entry name" value="ATPase_P-type"/>
    <property type="match status" value="1"/>
</dbReference>
<dbReference type="InterPro" id="IPR051949">
    <property type="entry name" value="Cation_Transport_ATPase"/>
</dbReference>
<feature type="transmembrane region" description="Helical" evidence="14">
    <location>
        <begin position="239"/>
        <end position="259"/>
    </location>
</feature>
<dbReference type="Pfam" id="PF00122">
    <property type="entry name" value="E1-E2_ATPase"/>
    <property type="match status" value="1"/>
</dbReference>
<dbReference type="GO" id="GO:0005524">
    <property type="term" value="F:ATP binding"/>
    <property type="evidence" value="ECO:0007669"/>
    <property type="project" value="UniProtKB-UniRule"/>
</dbReference>
<feature type="domain" description="P-type ATPase A" evidence="15">
    <location>
        <begin position="118"/>
        <end position="220"/>
    </location>
</feature>
<dbReference type="InterPro" id="IPR023299">
    <property type="entry name" value="ATPase_P-typ_cyto_dom_N"/>
</dbReference>
<dbReference type="SFLD" id="SFLDG00002">
    <property type="entry name" value="C1.7:_P-type_atpase_like"/>
    <property type="match status" value="1"/>
</dbReference>
<keyword evidence="17" id="KW-1185">Reference proteome</keyword>
<evidence type="ECO:0000256" key="8">
    <source>
        <dbReference type="ARBA" id="ARBA00022840"/>
    </source>
</evidence>
<evidence type="ECO:0000256" key="14">
    <source>
        <dbReference type="RuleBase" id="RU362081"/>
    </source>
</evidence>
<dbReference type="PANTHER" id="PTHR43079:SF1">
    <property type="entry name" value="CADMIUM_ZINC-TRANSPORTING ATPASE HMA1, CHLOROPLASTIC-RELATED"/>
    <property type="match status" value="1"/>
</dbReference>
<evidence type="ECO:0000256" key="2">
    <source>
        <dbReference type="ARBA" id="ARBA00006024"/>
    </source>
</evidence>
<dbReference type="InterPro" id="IPR059000">
    <property type="entry name" value="ATPase_P-type_domA"/>
</dbReference>
<keyword evidence="9" id="KW-0460">Magnesium</keyword>
<dbReference type="Pfam" id="PF00702">
    <property type="entry name" value="Hydrolase"/>
    <property type="match status" value="1"/>
</dbReference>
<dbReference type="PANTHER" id="PTHR43079">
    <property type="entry name" value="PROBABLE CADMIUM/ZINC-TRANSPORTING ATPASE HMA1"/>
    <property type="match status" value="1"/>
</dbReference>
<keyword evidence="10" id="KW-1278">Translocase</keyword>
<dbReference type="GO" id="GO:0005886">
    <property type="term" value="C:plasma membrane"/>
    <property type="evidence" value="ECO:0007669"/>
    <property type="project" value="UniProtKB-SubCell"/>
</dbReference>
<keyword evidence="8 14" id="KW-0067">ATP-binding</keyword>
<dbReference type="Gene3D" id="3.40.1110.10">
    <property type="entry name" value="Calcium-transporting ATPase, cytoplasmic domain N"/>
    <property type="match status" value="1"/>
</dbReference>
<keyword evidence="7" id="KW-0406">Ion transport</keyword>
<comment type="similarity">
    <text evidence="2 14">Belongs to the cation transport ATPase (P-type) (TC 3.A.3) family. Type IB subfamily.</text>
</comment>
<keyword evidence="5 14" id="KW-0479">Metal-binding</keyword>
<dbReference type="InterPro" id="IPR023214">
    <property type="entry name" value="HAD_sf"/>
</dbReference>
<dbReference type="SUPFAM" id="SSF81665">
    <property type="entry name" value="Calcium ATPase, transmembrane domain M"/>
    <property type="match status" value="1"/>
</dbReference>
<feature type="transmembrane region" description="Helical" evidence="14">
    <location>
        <begin position="271"/>
        <end position="295"/>
    </location>
</feature>
<evidence type="ECO:0000256" key="11">
    <source>
        <dbReference type="ARBA" id="ARBA00022989"/>
    </source>
</evidence>
<evidence type="ECO:0000259" key="15">
    <source>
        <dbReference type="Pfam" id="PF00122"/>
    </source>
</evidence>
<feature type="transmembrane region" description="Helical" evidence="14">
    <location>
        <begin position="576"/>
        <end position="595"/>
    </location>
</feature>
<reference evidence="16 17" key="1">
    <citation type="submission" date="2015-12" db="EMBL/GenBank/DDBJ databases">
        <title>Streptococcus penaeicida sp. nov.</title>
        <authorList>
            <person name="Gomez-Gil B."/>
            <person name="Morales-Covarrubias M."/>
        </authorList>
    </citation>
    <scope>NUCLEOTIDE SEQUENCE [LARGE SCALE GENOMIC DNA]</scope>
    <source>
        <strain evidence="16 17">CAIM 1838</strain>
    </source>
</reference>
<evidence type="ECO:0000256" key="6">
    <source>
        <dbReference type="ARBA" id="ARBA00022741"/>
    </source>
</evidence>
<dbReference type="NCBIfam" id="TIGR01525">
    <property type="entry name" value="ATPase-IB_hvy"/>
    <property type="match status" value="1"/>
</dbReference>
<dbReference type="FunFam" id="2.70.150.10:FF:000020">
    <property type="entry name" value="Copper-exporting P-type ATPase A"/>
    <property type="match status" value="1"/>
</dbReference>
<dbReference type="InterPro" id="IPR036412">
    <property type="entry name" value="HAD-like_sf"/>
</dbReference>
<evidence type="ECO:0000256" key="10">
    <source>
        <dbReference type="ARBA" id="ARBA00022967"/>
    </source>
</evidence>
<evidence type="ECO:0000313" key="16">
    <source>
        <dbReference type="EMBL" id="PND47299.1"/>
    </source>
</evidence>
<dbReference type="Gene3D" id="3.40.50.1000">
    <property type="entry name" value="HAD superfamily/HAD-like"/>
    <property type="match status" value="1"/>
</dbReference>
<comment type="subcellular location">
    <subcellularLocation>
        <location evidence="1">Cell membrane</location>
        <topology evidence="1">Multi-pass membrane protein</topology>
    </subcellularLocation>
</comment>
<keyword evidence="12" id="KW-0186">Copper</keyword>